<sequence length="99" mass="11590">MMTKEEYVEKLKNQLDEWKVDLDNLRAKAADAADDVRESIEKEIAEIKLKWDEGEGKRQEMIDSADEKWDELKEDAEEGWAHLTGFVKDSLDRIKSKFS</sequence>
<dbReference type="Proteomes" id="UP000006062">
    <property type="component" value="Chromosome"/>
</dbReference>
<keyword evidence="3" id="KW-1185">Reference proteome</keyword>
<proteinExistence type="predicted"/>
<evidence type="ECO:0008006" key="4">
    <source>
        <dbReference type="Google" id="ProtNLM"/>
    </source>
</evidence>
<reference evidence="2 3" key="1">
    <citation type="submission" date="2012-06" db="EMBL/GenBank/DDBJ databases">
        <title>Complete sequence of Thiocystis violascens DSM 198.</title>
        <authorList>
            <consortium name="US DOE Joint Genome Institute"/>
            <person name="Lucas S."/>
            <person name="Han J."/>
            <person name="Lapidus A."/>
            <person name="Cheng J.-F."/>
            <person name="Goodwin L."/>
            <person name="Pitluck S."/>
            <person name="Peters L."/>
            <person name="Ovchinnikova G."/>
            <person name="Teshima H."/>
            <person name="Detter J.C."/>
            <person name="Han C."/>
            <person name="Tapia R."/>
            <person name="Land M."/>
            <person name="Hauser L."/>
            <person name="Kyrpides N."/>
            <person name="Ivanova N."/>
            <person name="Pagani I."/>
            <person name="Vogl K."/>
            <person name="Liu Z."/>
            <person name="Frigaard N.-U."/>
            <person name="Bryant D."/>
            <person name="Woyke T."/>
        </authorList>
    </citation>
    <scope>NUCLEOTIDE SEQUENCE [LARGE SCALE GENOMIC DNA]</scope>
    <source>
        <strain evidence="3">ATCC 17096 / DSM 198 / 6111</strain>
    </source>
</reference>
<dbReference type="eggNOG" id="ENOG50337DF">
    <property type="taxonomic scope" value="Bacteria"/>
</dbReference>
<protein>
    <recommendedName>
        <fullName evidence="4">Coiled coil domain-containing protein</fullName>
    </recommendedName>
</protein>
<evidence type="ECO:0000256" key="1">
    <source>
        <dbReference type="SAM" id="Coils"/>
    </source>
</evidence>
<name>I3YAW2_THIV6</name>
<organism evidence="2 3">
    <name type="scientific">Thiocystis violascens (strain ATCC 17096 / DSM 198 / 6111)</name>
    <name type="common">Chromatium violascens</name>
    <dbReference type="NCBI Taxonomy" id="765911"/>
    <lineage>
        <taxon>Bacteria</taxon>
        <taxon>Pseudomonadati</taxon>
        <taxon>Pseudomonadota</taxon>
        <taxon>Gammaproteobacteria</taxon>
        <taxon>Chromatiales</taxon>
        <taxon>Chromatiaceae</taxon>
        <taxon>Thiocystis</taxon>
    </lineage>
</organism>
<dbReference type="STRING" id="765911.Thivi_2180"/>
<dbReference type="SUPFAM" id="SSF58113">
    <property type="entry name" value="Apolipoprotein A-I"/>
    <property type="match status" value="1"/>
</dbReference>
<gene>
    <name evidence="2" type="ordered locus">Thivi_2180</name>
</gene>
<evidence type="ECO:0000313" key="2">
    <source>
        <dbReference type="EMBL" id="AFL74130.1"/>
    </source>
</evidence>
<dbReference type="HOGENOM" id="CLU_142668_5_1_6"/>
<dbReference type="AlphaFoldDB" id="I3YAW2"/>
<feature type="coiled-coil region" evidence="1">
    <location>
        <begin position="1"/>
        <end position="50"/>
    </location>
</feature>
<dbReference type="RefSeq" id="WP_014778579.1">
    <property type="nucleotide sequence ID" value="NC_018012.1"/>
</dbReference>
<keyword evidence="1" id="KW-0175">Coiled coil</keyword>
<dbReference type="Gene3D" id="1.20.120.20">
    <property type="entry name" value="Apolipoprotein"/>
    <property type="match status" value="1"/>
</dbReference>
<accession>I3YAW2</accession>
<dbReference type="OrthoDB" id="9813316at2"/>
<dbReference type="KEGG" id="tvi:Thivi_2180"/>
<evidence type="ECO:0000313" key="3">
    <source>
        <dbReference type="Proteomes" id="UP000006062"/>
    </source>
</evidence>
<dbReference type="EMBL" id="CP003154">
    <property type="protein sequence ID" value="AFL74130.1"/>
    <property type="molecule type" value="Genomic_DNA"/>
</dbReference>